<evidence type="ECO:0000313" key="2">
    <source>
        <dbReference type="EMBL" id="KAI1699476.1"/>
    </source>
</evidence>
<gene>
    <name evidence="2" type="ORF">DdX_17304</name>
</gene>
<name>A0AAD4MS48_9BILA</name>
<feature type="compositionally biased region" description="Basic and acidic residues" evidence="1">
    <location>
        <begin position="1"/>
        <end position="16"/>
    </location>
</feature>
<organism evidence="2 3">
    <name type="scientific">Ditylenchus destructor</name>
    <dbReference type="NCBI Taxonomy" id="166010"/>
    <lineage>
        <taxon>Eukaryota</taxon>
        <taxon>Metazoa</taxon>
        <taxon>Ecdysozoa</taxon>
        <taxon>Nematoda</taxon>
        <taxon>Chromadorea</taxon>
        <taxon>Rhabditida</taxon>
        <taxon>Tylenchina</taxon>
        <taxon>Tylenchomorpha</taxon>
        <taxon>Sphaerularioidea</taxon>
        <taxon>Anguinidae</taxon>
        <taxon>Anguininae</taxon>
        <taxon>Ditylenchus</taxon>
    </lineage>
</organism>
<reference evidence="2" key="1">
    <citation type="submission" date="2022-01" db="EMBL/GenBank/DDBJ databases">
        <title>Genome Sequence Resource for Two Populations of Ditylenchus destructor, the Migratory Endoparasitic Phytonematode.</title>
        <authorList>
            <person name="Zhang H."/>
            <person name="Lin R."/>
            <person name="Xie B."/>
        </authorList>
    </citation>
    <scope>NUCLEOTIDE SEQUENCE</scope>
    <source>
        <strain evidence="2">BazhouSP</strain>
    </source>
</reference>
<protein>
    <submittedName>
        <fullName evidence="2">Uncharacterized protein</fullName>
    </submittedName>
</protein>
<comment type="caution">
    <text evidence="2">The sequence shown here is derived from an EMBL/GenBank/DDBJ whole genome shotgun (WGS) entry which is preliminary data.</text>
</comment>
<dbReference type="EMBL" id="JAKKPZ010000178">
    <property type="protein sequence ID" value="KAI1699476.1"/>
    <property type="molecule type" value="Genomic_DNA"/>
</dbReference>
<dbReference type="AlphaFoldDB" id="A0AAD4MS48"/>
<evidence type="ECO:0000313" key="3">
    <source>
        <dbReference type="Proteomes" id="UP001201812"/>
    </source>
</evidence>
<feature type="region of interest" description="Disordered" evidence="1">
    <location>
        <begin position="262"/>
        <end position="348"/>
    </location>
</feature>
<proteinExistence type="predicted"/>
<feature type="compositionally biased region" description="Basic residues" evidence="1">
    <location>
        <begin position="281"/>
        <end position="318"/>
    </location>
</feature>
<dbReference type="Proteomes" id="UP001201812">
    <property type="component" value="Unassembled WGS sequence"/>
</dbReference>
<feature type="region of interest" description="Disordered" evidence="1">
    <location>
        <begin position="1"/>
        <end position="32"/>
    </location>
</feature>
<sequence length="348" mass="40644">MSFYDSKADLSSEKESSSLSDESYNTDESSESSNVSYEYGRFNRLESCKPHLIESVPNFQFCVFETYGFGYNVDDDEECHEMVQVGWMKGFRLISHFLKHQTGCDLDKFLSLKHPFDTRHDDTGCLHYAKDDPYQTRLHIHKKFHGQDSDDDEMSTIDVRVKDDLSFRAAIMHSGMFRIFLSEKRVPTFLRRIYLRIHHSSWLELSQDCDHTRGKLRNWRDDRRACRKHQHVPARGFKKKSNPPAYAKCNHGSDHLKVRESNRKVHGKQNESPVNNVYPKKNMKRKKNTVRKISQKKKLPKPINKRLKNAVKSIRKKVVPNPAKLPKENDDKVKQNPAPVGDQLFPGH</sequence>
<accession>A0AAD4MS48</accession>
<evidence type="ECO:0000256" key="1">
    <source>
        <dbReference type="SAM" id="MobiDB-lite"/>
    </source>
</evidence>
<feature type="compositionally biased region" description="Basic and acidic residues" evidence="1">
    <location>
        <begin position="325"/>
        <end position="334"/>
    </location>
</feature>
<keyword evidence="3" id="KW-1185">Reference proteome</keyword>